<dbReference type="InterPro" id="IPR037175">
    <property type="entry name" value="KFase_sf"/>
</dbReference>
<dbReference type="GO" id="GO:0004061">
    <property type="term" value="F:arylformamidase activity"/>
    <property type="evidence" value="ECO:0007669"/>
    <property type="project" value="InterPro"/>
</dbReference>
<dbReference type="PANTHER" id="PTHR43564:SF2">
    <property type="entry name" value="BLR6059 PROTEIN"/>
    <property type="match status" value="1"/>
</dbReference>
<organism evidence="2 3">
    <name type="scientific">Owenia fusiformis</name>
    <name type="common">Polychaete worm</name>
    <dbReference type="NCBI Taxonomy" id="6347"/>
    <lineage>
        <taxon>Eukaryota</taxon>
        <taxon>Metazoa</taxon>
        <taxon>Spiralia</taxon>
        <taxon>Lophotrochozoa</taxon>
        <taxon>Annelida</taxon>
        <taxon>Polychaeta</taxon>
        <taxon>Sedentaria</taxon>
        <taxon>Canalipalpata</taxon>
        <taxon>Sabellida</taxon>
        <taxon>Oweniida</taxon>
        <taxon>Oweniidae</taxon>
        <taxon>Owenia</taxon>
    </lineage>
</organism>
<dbReference type="InterPro" id="IPR007325">
    <property type="entry name" value="KFase/CYL"/>
</dbReference>
<comment type="caution">
    <text evidence="2">The sequence shown here is derived from an EMBL/GenBank/DDBJ whole genome shotgun (WGS) entry which is preliminary data.</text>
</comment>
<reference evidence="2" key="1">
    <citation type="submission" date="2022-03" db="EMBL/GenBank/DDBJ databases">
        <authorList>
            <person name="Martin C."/>
        </authorList>
    </citation>
    <scope>NUCLEOTIDE SEQUENCE</scope>
</reference>
<dbReference type="OrthoDB" id="6160603at2759"/>
<dbReference type="GO" id="GO:0019441">
    <property type="term" value="P:L-tryptophan catabolic process to kynurenine"/>
    <property type="evidence" value="ECO:0007669"/>
    <property type="project" value="InterPro"/>
</dbReference>
<sequence length="282" mass="30859">MTGLKALLALLLVNEIAAKFVDLTYNINPDIMRWPGHLRYKSTVALYGPVLGVPFVASNNFETSEHTGTHIDSPYHFVKNGRKLHEIPFADLHGAAVVIDIRNKTVDNRDYAITVEDLQAWETQHNQPIPHGAVLVMNSGWGNYWGNYSAFIGGHNFTELHNPGFGAPAVKWAIDNRNVKGFVSDAVSCDIGQTTDFPAHQVLCDAGKWCVENAANVERIPATGSEIYAMPIKIENGTGAPIRLYAVWDHVNPWHVGDAGSLVVHSVLALLAGLVAKYLLTS</sequence>
<evidence type="ECO:0000313" key="2">
    <source>
        <dbReference type="EMBL" id="CAH1798667.1"/>
    </source>
</evidence>
<dbReference type="Pfam" id="PF04199">
    <property type="entry name" value="Cyclase"/>
    <property type="match status" value="1"/>
</dbReference>
<proteinExistence type="inferred from homology"/>
<keyword evidence="3" id="KW-1185">Reference proteome</keyword>
<evidence type="ECO:0000313" key="3">
    <source>
        <dbReference type="Proteomes" id="UP000749559"/>
    </source>
</evidence>
<protein>
    <submittedName>
        <fullName evidence="2">Uncharacterized protein</fullName>
    </submittedName>
</protein>
<dbReference type="Proteomes" id="UP000749559">
    <property type="component" value="Unassembled WGS sequence"/>
</dbReference>
<dbReference type="PANTHER" id="PTHR43564">
    <property type="entry name" value="KYNURENINE FORMAMIDASE-LIKE PROTEIN"/>
    <property type="match status" value="1"/>
</dbReference>
<gene>
    <name evidence="2" type="ORF">OFUS_LOCUS22783</name>
</gene>
<dbReference type="EMBL" id="CAIIXF020000011">
    <property type="protein sequence ID" value="CAH1798667.1"/>
    <property type="molecule type" value="Genomic_DNA"/>
</dbReference>
<comment type="similarity">
    <text evidence="1">Belongs to the Cyclase 1 superfamily.</text>
</comment>
<name>A0A8J1XHY8_OWEFU</name>
<dbReference type="SUPFAM" id="SSF102198">
    <property type="entry name" value="Putative cyclase"/>
    <property type="match status" value="1"/>
</dbReference>
<accession>A0A8J1XHY8</accession>
<dbReference type="Gene3D" id="3.50.30.50">
    <property type="entry name" value="Putative cyclase"/>
    <property type="match status" value="1"/>
</dbReference>
<evidence type="ECO:0000256" key="1">
    <source>
        <dbReference type="ARBA" id="ARBA00007865"/>
    </source>
</evidence>
<dbReference type="AlphaFoldDB" id="A0A8J1XHY8"/>